<protein>
    <submittedName>
        <fullName evidence="1">Uncharacterized protein</fullName>
    </submittedName>
</protein>
<proteinExistence type="predicted"/>
<name>A0ACC1K2Y3_9FUNG</name>
<organism evidence="1 2">
    <name type="scientific">Coemansia nantahalensis</name>
    <dbReference type="NCBI Taxonomy" id="2789366"/>
    <lineage>
        <taxon>Eukaryota</taxon>
        <taxon>Fungi</taxon>
        <taxon>Fungi incertae sedis</taxon>
        <taxon>Zoopagomycota</taxon>
        <taxon>Kickxellomycotina</taxon>
        <taxon>Kickxellomycetes</taxon>
        <taxon>Kickxellales</taxon>
        <taxon>Kickxellaceae</taxon>
        <taxon>Coemansia</taxon>
    </lineage>
</organism>
<comment type="caution">
    <text evidence="1">The sequence shown here is derived from an EMBL/GenBank/DDBJ whole genome shotgun (WGS) entry which is preliminary data.</text>
</comment>
<sequence>MSYLSLLPKSLFSVRLVHAPPDKQLQRGDRTLIEQLKEKCPTLADPAKAFYVPSWVLPQGDIQTIYLYTQHYKPAGCPIVYERQVFEFSDGGRAAVDWSPPPPPHSGKAAGAPLVVLVPGIGGTSHDYYARSFICCLAKSLPGCRVAVLQSRGCNGVSLVTPKAFHGGHTDDLREFVAHLRKQMPDVPLVGVGFSLGATILTKYVGEEGAMCPFVAAASVGNPFDIDVTVSNMCVPSLRNRYLYAAALNRSLLSLFAINEKVIMACRPDLDVDAIRASRNIGEFNEAFTAKVFGFATARELHQNGNCASDLQNVQIPMLFVNAADDPMCCKQTVPFSEIEANPHLVLALTRFGGHLAYFEGSRLTPWLPRQLVQFIAAMLEW</sequence>
<accession>A0ACC1K2Y3</accession>
<evidence type="ECO:0000313" key="2">
    <source>
        <dbReference type="Proteomes" id="UP001140234"/>
    </source>
</evidence>
<evidence type="ECO:0000313" key="1">
    <source>
        <dbReference type="EMBL" id="KAJ2772374.1"/>
    </source>
</evidence>
<dbReference type="Proteomes" id="UP001140234">
    <property type="component" value="Unassembled WGS sequence"/>
</dbReference>
<keyword evidence="2" id="KW-1185">Reference proteome</keyword>
<dbReference type="EMBL" id="JANBUJ010000383">
    <property type="protein sequence ID" value="KAJ2772374.1"/>
    <property type="molecule type" value="Genomic_DNA"/>
</dbReference>
<gene>
    <name evidence="1" type="ORF">IWQ57_001795</name>
</gene>
<reference evidence="1" key="1">
    <citation type="submission" date="2022-07" db="EMBL/GenBank/DDBJ databases">
        <title>Phylogenomic reconstructions and comparative analyses of Kickxellomycotina fungi.</title>
        <authorList>
            <person name="Reynolds N.K."/>
            <person name="Stajich J.E."/>
            <person name="Barry K."/>
            <person name="Grigoriev I.V."/>
            <person name="Crous P."/>
            <person name="Smith M.E."/>
        </authorList>
    </citation>
    <scope>NUCLEOTIDE SEQUENCE</scope>
    <source>
        <strain evidence="1">CBS 109366</strain>
    </source>
</reference>